<accession>A0A5C8NNB3</accession>
<keyword evidence="2" id="KW-0812">Transmembrane</keyword>
<feature type="transmembrane region" description="Helical" evidence="2">
    <location>
        <begin position="28"/>
        <end position="52"/>
    </location>
</feature>
<evidence type="ECO:0000313" key="5">
    <source>
        <dbReference type="Proteomes" id="UP000321571"/>
    </source>
</evidence>
<proteinExistence type="predicted"/>
<dbReference type="RefSeq" id="WP_147684148.1">
    <property type="nucleotide sequence ID" value="NZ_VDUX01000002.1"/>
</dbReference>
<feature type="domain" description="DUF4097" evidence="3">
    <location>
        <begin position="143"/>
        <end position="255"/>
    </location>
</feature>
<evidence type="ECO:0000256" key="1">
    <source>
        <dbReference type="SAM" id="MobiDB-lite"/>
    </source>
</evidence>
<keyword evidence="5" id="KW-1185">Reference proteome</keyword>
<dbReference type="AlphaFoldDB" id="A0A5C8NNB3"/>
<evidence type="ECO:0000259" key="3">
    <source>
        <dbReference type="Pfam" id="PF13349"/>
    </source>
</evidence>
<dbReference type="Gene3D" id="2.160.20.120">
    <property type="match status" value="1"/>
</dbReference>
<sequence length="258" mass="26871">MTDDRGIEMDDELLDELEDDPPPMRRTMLTVLGTVLAVAVLAGAVAAVSVAMRSTRTAVNAIDLGASPQVAIKSAGSDVRLVEARDMQLVVRATVTDGLRKTHYELRRSRSGVEVVSECASWLAPGCGVEVTIEVPRGVPVLVATDSADVVADGLRDRVLTVATGSGDVRGRNLEVQELSARTRSGTVNADFSRQPFALKAYTSSGDVRAQLPGGAIDYSVDATSSSGHVTSDLPSAGTGDGLVLVHTASGDVSLRNG</sequence>
<dbReference type="Pfam" id="PF13349">
    <property type="entry name" value="DUF4097"/>
    <property type="match status" value="1"/>
</dbReference>
<evidence type="ECO:0000313" key="4">
    <source>
        <dbReference type="EMBL" id="TXL61943.1"/>
    </source>
</evidence>
<keyword evidence="2" id="KW-1133">Transmembrane helix</keyword>
<dbReference type="EMBL" id="VDUX01000002">
    <property type="protein sequence ID" value="TXL61943.1"/>
    <property type="molecule type" value="Genomic_DNA"/>
</dbReference>
<reference evidence="4 5" key="1">
    <citation type="submission" date="2019-06" db="EMBL/GenBank/DDBJ databases">
        <title>Aeromicrobium sp. nov., isolated from a maize field.</title>
        <authorList>
            <person name="Lin S.-Y."/>
            <person name="Tsai C.-F."/>
            <person name="Young C.-C."/>
        </authorList>
    </citation>
    <scope>NUCLEOTIDE SEQUENCE [LARGE SCALE GENOMIC DNA]</scope>
    <source>
        <strain evidence="4 5">CC-CFT486</strain>
    </source>
</reference>
<feature type="compositionally biased region" description="Acidic residues" evidence="1">
    <location>
        <begin position="9"/>
        <end position="20"/>
    </location>
</feature>
<evidence type="ECO:0000256" key="2">
    <source>
        <dbReference type="SAM" id="Phobius"/>
    </source>
</evidence>
<gene>
    <name evidence="4" type="ORF">FHP06_04305</name>
</gene>
<organism evidence="4 5">
    <name type="scientific">Aeromicrobium terrae</name>
    <dbReference type="NCBI Taxonomy" id="2498846"/>
    <lineage>
        <taxon>Bacteria</taxon>
        <taxon>Bacillati</taxon>
        <taxon>Actinomycetota</taxon>
        <taxon>Actinomycetes</taxon>
        <taxon>Propionibacteriales</taxon>
        <taxon>Nocardioidaceae</taxon>
        <taxon>Aeromicrobium</taxon>
    </lineage>
</organism>
<keyword evidence="2" id="KW-0472">Membrane</keyword>
<protein>
    <submittedName>
        <fullName evidence="4">DUF4097 domain-containing protein</fullName>
    </submittedName>
</protein>
<dbReference type="Proteomes" id="UP000321571">
    <property type="component" value="Unassembled WGS sequence"/>
</dbReference>
<dbReference type="OrthoDB" id="3748255at2"/>
<name>A0A5C8NNB3_9ACTN</name>
<dbReference type="InterPro" id="IPR025164">
    <property type="entry name" value="Toastrack_DUF4097"/>
</dbReference>
<comment type="caution">
    <text evidence="4">The sequence shown here is derived from an EMBL/GenBank/DDBJ whole genome shotgun (WGS) entry which is preliminary data.</text>
</comment>
<feature type="region of interest" description="Disordered" evidence="1">
    <location>
        <begin position="1"/>
        <end position="20"/>
    </location>
</feature>